<feature type="transmembrane region" description="Helical" evidence="2">
    <location>
        <begin position="173"/>
        <end position="191"/>
    </location>
</feature>
<protein>
    <recommendedName>
        <fullName evidence="5">Transmembrane protein</fullName>
    </recommendedName>
</protein>
<dbReference type="RefSeq" id="WP_149428951.1">
    <property type="nucleotide sequence ID" value="NZ_VLNY01000002.1"/>
</dbReference>
<feature type="compositionally biased region" description="Basic and acidic residues" evidence="1">
    <location>
        <begin position="104"/>
        <end position="124"/>
    </location>
</feature>
<feature type="compositionally biased region" description="Basic residues" evidence="1">
    <location>
        <begin position="41"/>
        <end position="51"/>
    </location>
</feature>
<dbReference type="NCBIfam" id="NF045516">
    <property type="entry name" value="GlpR"/>
    <property type="match status" value="1"/>
</dbReference>
<proteinExistence type="predicted"/>
<organism evidence="3 4">
    <name type="scientific">Antrihabitans cavernicola</name>
    <dbReference type="NCBI Taxonomy" id="2495913"/>
    <lineage>
        <taxon>Bacteria</taxon>
        <taxon>Bacillati</taxon>
        <taxon>Actinomycetota</taxon>
        <taxon>Actinomycetes</taxon>
        <taxon>Mycobacteriales</taxon>
        <taxon>Nocardiaceae</taxon>
        <taxon>Antrihabitans</taxon>
    </lineage>
</organism>
<feature type="region of interest" description="Disordered" evidence="1">
    <location>
        <begin position="40"/>
        <end position="133"/>
    </location>
</feature>
<evidence type="ECO:0000256" key="1">
    <source>
        <dbReference type="SAM" id="MobiDB-lite"/>
    </source>
</evidence>
<feature type="compositionally biased region" description="Acidic residues" evidence="1">
    <location>
        <begin position="81"/>
        <end position="102"/>
    </location>
</feature>
<evidence type="ECO:0008006" key="5">
    <source>
        <dbReference type="Google" id="ProtNLM"/>
    </source>
</evidence>
<dbReference type="Proteomes" id="UP000322244">
    <property type="component" value="Unassembled WGS sequence"/>
</dbReference>
<keyword evidence="2" id="KW-1133">Transmembrane helix</keyword>
<reference evidence="3 4" key="1">
    <citation type="submission" date="2019-07" db="EMBL/GenBank/DDBJ databases">
        <title>Rhodococcus cavernicolus sp. nov., isolated from a cave.</title>
        <authorList>
            <person name="Lee S.D."/>
        </authorList>
    </citation>
    <scope>NUCLEOTIDE SEQUENCE [LARGE SCALE GENOMIC DNA]</scope>
    <source>
        <strain evidence="3 4">C1-24</strain>
    </source>
</reference>
<keyword evidence="2" id="KW-0812">Transmembrane</keyword>
<dbReference type="AlphaFoldDB" id="A0A5A7SF60"/>
<evidence type="ECO:0000313" key="3">
    <source>
        <dbReference type="EMBL" id="KAA0023792.1"/>
    </source>
</evidence>
<name>A0A5A7SF60_9NOCA</name>
<dbReference type="OrthoDB" id="3696421at2"/>
<evidence type="ECO:0000256" key="2">
    <source>
        <dbReference type="SAM" id="Phobius"/>
    </source>
</evidence>
<feature type="transmembrane region" description="Helical" evidence="2">
    <location>
        <begin position="151"/>
        <end position="167"/>
    </location>
</feature>
<feature type="transmembrane region" description="Helical" evidence="2">
    <location>
        <begin position="6"/>
        <end position="23"/>
    </location>
</feature>
<accession>A0A5A7SF60</accession>
<dbReference type="InterPro" id="IPR053779">
    <property type="entry name" value="GlpR"/>
</dbReference>
<evidence type="ECO:0000313" key="4">
    <source>
        <dbReference type="Proteomes" id="UP000322244"/>
    </source>
</evidence>
<dbReference type="EMBL" id="VLNY01000002">
    <property type="protein sequence ID" value="KAA0023792.1"/>
    <property type="molecule type" value="Genomic_DNA"/>
</dbReference>
<keyword evidence="2" id="KW-0472">Membrane</keyword>
<keyword evidence="4" id="KW-1185">Reference proteome</keyword>
<gene>
    <name evidence="3" type="ORF">FOY51_04085</name>
</gene>
<sequence>MPNSFLWIGLVALWLFVLFPMLADKHPRIRQTTDAALATRVLHRGGSKRRTDRGPASGHESDPNWLPRPQRSRVVARSEDPGTDAEDLMDTDAEEESTETAETEAPRERIAVAERDEAPTERPPVRRGRGGFDPEADAIARAERYAFRQRAVLGLVLATILTAALAVVISSTMWWVCGLAAMVLVGYLSYLRKQVRMEEDIRRRRMARLSRARLGVESRSDDELKLVPARLRRPGAVVLEVDDEDPVFDHLDHHDVHAADDASDPGSELHIRRAAGE</sequence>
<comment type="caution">
    <text evidence="3">The sequence shown here is derived from an EMBL/GenBank/DDBJ whole genome shotgun (WGS) entry which is preliminary data.</text>
</comment>